<dbReference type="EMBL" id="LGRX02001628">
    <property type="protein sequence ID" value="KAK3285801.1"/>
    <property type="molecule type" value="Genomic_DNA"/>
</dbReference>
<name>A0AAE0GYM4_9CHLO</name>
<organism evidence="1 2">
    <name type="scientific">Cymbomonas tetramitiformis</name>
    <dbReference type="NCBI Taxonomy" id="36881"/>
    <lineage>
        <taxon>Eukaryota</taxon>
        <taxon>Viridiplantae</taxon>
        <taxon>Chlorophyta</taxon>
        <taxon>Pyramimonadophyceae</taxon>
        <taxon>Pyramimonadales</taxon>
        <taxon>Pyramimonadaceae</taxon>
        <taxon>Cymbomonas</taxon>
    </lineage>
</organism>
<evidence type="ECO:0000313" key="2">
    <source>
        <dbReference type="Proteomes" id="UP001190700"/>
    </source>
</evidence>
<dbReference type="InterPro" id="IPR051150">
    <property type="entry name" value="SWT21/TCAB1_mRNA_Telomere"/>
</dbReference>
<dbReference type="AlphaFoldDB" id="A0AAE0GYM4"/>
<accession>A0AAE0GYM4</accession>
<dbReference type="PANTHER" id="PTHR13211">
    <property type="entry name" value="TELOMERASE CAJAL BODY PROTEIN 1"/>
    <property type="match status" value="1"/>
</dbReference>
<dbReference type="InterPro" id="IPR011047">
    <property type="entry name" value="Quinoprotein_ADH-like_sf"/>
</dbReference>
<protein>
    <submittedName>
        <fullName evidence="1">Uncharacterized protein</fullName>
    </submittedName>
</protein>
<dbReference type="InterPro" id="IPR001680">
    <property type="entry name" value="WD40_rpt"/>
</dbReference>
<comment type="caution">
    <text evidence="1">The sequence shown here is derived from an EMBL/GenBank/DDBJ whole genome shotgun (WGS) entry which is preliminary data.</text>
</comment>
<dbReference type="Proteomes" id="UP001190700">
    <property type="component" value="Unassembled WGS sequence"/>
</dbReference>
<reference evidence="1 2" key="1">
    <citation type="journal article" date="2015" name="Genome Biol. Evol.">
        <title>Comparative Genomics of a Bacterivorous Green Alga Reveals Evolutionary Causalities and Consequences of Phago-Mixotrophic Mode of Nutrition.</title>
        <authorList>
            <person name="Burns J.A."/>
            <person name="Paasch A."/>
            <person name="Narechania A."/>
            <person name="Kim E."/>
        </authorList>
    </citation>
    <scope>NUCLEOTIDE SEQUENCE [LARGE SCALE GENOMIC DNA]</scope>
    <source>
        <strain evidence="1 2">PLY_AMNH</strain>
    </source>
</reference>
<dbReference type="Gene3D" id="2.130.10.10">
    <property type="entry name" value="YVTN repeat-like/Quinoprotein amine dehydrogenase"/>
    <property type="match status" value="1"/>
</dbReference>
<sequence length="208" mass="23000">MADARMRRSGMLAVGSYHKTVGVYMEGSGELMYVLLGQQGGVTQVQFSPDGNFLYSGARKDGAILCWDVRYTQECVYQIVRDTCNTNQRIGFDIDPSGRHLCTGGEDGYVRAYDLRDGSEIAHYRAAEDTVNGFSFHPTLNLGATASGHRRYETAVLQNEQESESGLGSAPKEDGVPARLWNSMAVWRFSYDWTGPMAEVPMDTEVEA</sequence>
<gene>
    <name evidence="1" type="ORF">CYMTET_6608</name>
</gene>
<dbReference type="Pfam" id="PF00400">
    <property type="entry name" value="WD40"/>
    <property type="match status" value="2"/>
</dbReference>
<keyword evidence="2" id="KW-1185">Reference proteome</keyword>
<proteinExistence type="predicted"/>
<dbReference type="InterPro" id="IPR015943">
    <property type="entry name" value="WD40/YVTN_repeat-like_dom_sf"/>
</dbReference>
<evidence type="ECO:0000313" key="1">
    <source>
        <dbReference type="EMBL" id="KAK3285801.1"/>
    </source>
</evidence>
<dbReference type="SMART" id="SM00320">
    <property type="entry name" value="WD40"/>
    <property type="match status" value="2"/>
</dbReference>
<dbReference type="SUPFAM" id="SSF50998">
    <property type="entry name" value="Quinoprotein alcohol dehydrogenase-like"/>
    <property type="match status" value="1"/>
</dbReference>
<dbReference type="PANTHER" id="PTHR13211:SF0">
    <property type="entry name" value="TELOMERASE CAJAL BODY PROTEIN 1"/>
    <property type="match status" value="1"/>
</dbReference>